<protein>
    <submittedName>
        <fullName evidence="6">Serine protease</fullName>
    </submittedName>
</protein>
<evidence type="ECO:0000256" key="2">
    <source>
        <dbReference type="ARBA" id="ARBA00022801"/>
    </source>
</evidence>
<dbReference type="Gene3D" id="2.30.42.10">
    <property type="match status" value="1"/>
</dbReference>
<dbReference type="SUPFAM" id="SSF50156">
    <property type="entry name" value="PDZ domain-like"/>
    <property type="match status" value="1"/>
</dbReference>
<dbReference type="GO" id="GO:0006508">
    <property type="term" value="P:proteolysis"/>
    <property type="evidence" value="ECO:0007669"/>
    <property type="project" value="UniProtKB-KW"/>
</dbReference>
<reference evidence="6 7" key="1">
    <citation type="submission" date="2018-06" db="EMBL/GenBank/DDBJ databases">
        <title>Streptacidiphilus pinicola sp. nov., isolated from pine grove soil.</title>
        <authorList>
            <person name="Roh S.G."/>
            <person name="Park S."/>
            <person name="Kim M.-K."/>
            <person name="Yun B.-R."/>
            <person name="Park J."/>
            <person name="Kim M.J."/>
            <person name="Kim Y.S."/>
            <person name="Kim S.B."/>
        </authorList>
    </citation>
    <scope>NUCLEOTIDE SEQUENCE [LARGE SCALE GENOMIC DNA]</scope>
    <source>
        <strain evidence="6 7">MMS16-CNU450</strain>
    </source>
</reference>
<keyword evidence="2" id="KW-0378">Hydrolase</keyword>
<dbReference type="OrthoDB" id="3870557at2"/>
<proteinExistence type="predicted"/>
<keyword evidence="7" id="KW-1185">Reference proteome</keyword>
<name>A0A2X0JIJ1_9ACTN</name>
<dbReference type="RefSeq" id="WP_111498693.1">
    <property type="nucleotide sequence ID" value="NZ_QKYN01000006.1"/>
</dbReference>
<gene>
    <name evidence="6" type="ORF">DN069_00650</name>
</gene>
<dbReference type="InterPro" id="IPR001478">
    <property type="entry name" value="PDZ"/>
</dbReference>
<keyword evidence="4" id="KW-0732">Signal</keyword>
<feature type="signal peptide" evidence="4">
    <location>
        <begin position="1"/>
        <end position="20"/>
    </location>
</feature>
<evidence type="ECO:0000313" key="7">
    <source>
        <dbReference type="Proteomes" id="UP000248889"/>
    </source>
</evidence>
<dbReference type="InterPro" id="IPR036034">
    <property type="entry name" value="PDZ_sf"/>
</dbReference>
<dbReference type="PRINTS" id="PR00834">
    <property type="entry name" value="PROTEASES2C"/>
</dbReference>
<dbReference type="PANTHER" id="PTHR43343:SF3">
    <property type="entry name" value="PROTEASE DO-LIKE 8, CHLOROPLASTIC"/>
    <property type="match status" value="1"/>
</dbReference>
<dbReference type="SUPFAM" id="SSF50494">
    <property type="entry name" value="Trypsin-like serine proteases"/>
    <property type="match status" value="1"/>
</dbReference>
<dbReference type="SMART" id="SM00228">
    <property type="entry name" value="PDZ"/>
    <property type="match status" value="1"/>
</dbReference>
<sequence length="365" mass="35361">MRWSAAGLTACGIAVSLGIAGCTVSSSTSTTSSWPTHTPASSTSSTSSGAGGGSGSRTLAQVAAGSVDLVSEQSLSGTEAAGTGIVLTSDGEVLTNNHVISGATSLTAVDIGNGHSYSASVIGYDRSHDLALVQLHGASGLQTLDLASGTRVSVGEAVTALGNAGGRGGQPSRASGSVTALDQQITASDESTGSSEQLSGLIQVDAPIQAGDSGGPLVNAQGQVIGIDTAASVGYQFQNAPAQGFAIPADQARATANAIAAGQSSSTVHIGATAWLGIAVSSSNQNLAGAGATVVQVVPNSPADQLGLVPGDVITSLDGSSVADANALTALLGRYHPGNTVTLGWTDGNGQAQSSRLALGNGPAG</sequence>
<dbReference type="InterPro" id="IPR001940">
    <property type="entry name" value="Peptidase_S1C"/>
</dbReference>
<evidence type="ECO:0000259" key="5">
    <source>
        <dbReference type="PROSITE" id="PS50106"/>
    </source>
</evidence>
<accession>A0A2X0JIJ1</accession>
<evidence type="ECO:0000256" key="1">
    <source>
        <dbReference type="ARBA" id="ARBA00022670"/>
    </source>
</evidence>
<comment type="caution">
    <text evidence="6">The sequence shown here is derived from an EMBL/GenBank/DDBJ whole genome shotgun (WGS) entry which is preliminary data.</text>
</comment>
<dbReference type="EMBL" id="QKYN01000006">
    <property type="protein sequence ID" value="RAG87538.1"/>
    <property type="molecule type" value="Genomic_DNA"/>
</dbReference>
<feature type="region of interest" description="Disordered" evidence="3">
    <location>
        <begin position="28"/>
        <end position="57"/>
    </location>
</feature>
<dbReference type="Proteomes" id="UP000248889">
    <property type="component" value="Unassembled WGS sequence"/>
</dbReference>
<evidence type="ECO:0000256" key="3">
    <source>
        <dbReference type="SAM" id="MobiDB-lite"/>
    </source>
</evidence>
<dbReference type="Pfam" id="PF13365">
    <property type="entry name" value="Trypsin_2"/>
    <property type="match status" value="1"/>
</dbReference>
<dbReference type="GO" id="GO:0004252">
    <property type="term" value="F:serine-type endopeptidase activity"/>
    <property type="evidence" value="ECO:0007669"/>
    <property type="project" value="InterPro"/>
</dbReference>
<feature type="compositionally biased region" description="Low complexity" evidence="3">
    <location>
        <begin position="28"/>
        <end position="48"/>
    </location>
</feature>
<dbReference type="PROSITE" id="PS50106">
    <property type="entry name" value="PDZ"/>
    <property type="match status" value="1"/>
</dbReference>
<organism evidence="6 7">
    <name type="scientific">Streptacidiphilus pinicola</name>
    <dbReference type="NCBI Taxonomy" id="2219663"/>
    <lineage>
        <taxon>Bacteria</taxon>
        <taxon>Bacillati</taxon>
        <taxon>Actinomycetota</taxon>
        <taxon>Actinomycetes</taxon>
        <taxon>Kitasatosporales</taxon>
        <taxon>Streptomycetaceae</taxon>
        <taxon>Streptacidiphilus</taxon>
    </lineage>
</organism>
<dbReference type="AlphaFoldDB" id="A0A2X0JIJ1"/>
<evidence type="ECO:0000313" key="6">
    <source>
        <dbReference type="EMBL" id="RAG87538.1"/>
    </source>
</evidence>
<evidence type="ECO:0000256" key="4">
    <source>
        <dbReference type="SAM" id="SignalP"/>
    </source>
</evidence>
<feature type="domain" description="PDZ" evidence="5">
    <location>
        <begin position="271"/>
        <end position="331"/>
    </location>
</feature>
<dbReference type="InterPro" id="IPR051201">
    <property type="entry name" value="Chloro_Bact_Ser_Proteases"/>
</dbReference>
<dbReference type="Pfam" id="PF13180">
    <property type="entry name" value="PDZ_2"/>
    <property type="match status" value="1"/>
</dbReference>
<feature type="compositionally biased region" description="Polar residues" evidence="3">
    <location>
        <begin position="172"/>
        <end position="198"/>
    </location>
</feature>
<dbReference type="InterPro" id="IPR009003">
    <property type="entry name" value="Peptidase_S1_PA"/>
</dbReference>
<dbReference type="PANTHER" id="PTHR43343">
    <property type="entry name" value="PEPTIDASE S12"/>
    <property type="match status" value="1"/>
</dbReference>
<dbReference type="PROSITE" id="PS51257">
    <property type="entry name" value="PROKAR_LIPOPROTEIN"/>
    <property type="match status" value="1"/>
</dbReference>
<keyword evidence="1 6" id="KW-0645">Protease</keyword>
<feature type="chain" id="PRO_5038946194" evidence="4">
    <location>
        <begin position="21"/>
        <end position="365"/>
    </location>
</feature>
<feature type="region of interest" description="Disordered" evidence="3">
    <location>
        <begin position="163"/>
        <end position="198"/>
    </location>
</feature>
<dbReference type="Gene3D" id="2.40.10.120">
    <property type="match status" value="1"/>
</dbReference>